<reference evidence="6" key="1">
    <citation type="journal article" date="2004" name="Science">
        <title>Reverse methanogenesis: testing the hypothesis with environmental genomics.</title>
        <authorList>
            <person name="Hallam S.J."/>
            <person name="Putnam N."/>
            <person name="Preston C.M."/>
            <person name="Detter J.C."/>
            <person name="Rokhsar D."/>
            <person name="Richardson P.M."/>
            <person name="DeLong E.F."/>
        </authorList>
    </citation>
    <scope>NUCLEOTIDE SEQUENCE</scope>
</reference>
<dbReference type="Pfam" id="PF12838">
    <property type="entry name" value="Fer4_7"/>
    <property type="match status" value="1"/>
</dbReference>
<feature type="domain" description="4Fe-4S ferredoxin-type" evidence="5">
    <location>
        <begin position="3"/>
        <end position="32"/>
    </location>
</feature>
<keyword evidence="3" id="KW-0408">Iron</keyword>
<dbReference type="GO" id="GO:0016491">
    <property type="term" value="F:oxidoreductase activity"/>
    <property type="evidence" value="ECO:0007669"/>
    <property type="project" value="UniProtKB-ARBA"/>
</dbReference>
<evidence type="ECO:0000256" key="4">
    <source>
        <dbReference type="ARBA" id="ARBA00023014"/>
    </source>
</evidence>
<dbReference type="InterPro" id="IPR050157">
    <property type="entry name" value="PSI_iron-sulfur_center"/>
</dbReference>
<accession>Q64A21</accession>
<dbReference type="Gene3D" id="3.30.70.20">
    <property type="match status" value="1"/>
</dbReference>
<evidence type="ECO:0000259" key="5">
    <source>
        <dbReference type="PROSITE" id="PS51379"/>
    </source>
</evidence>
<dbReference type="EMBL" id="AY714858">
    <property type="protein sequence ID" value="AAU83756.1"/>
    <property type="molecule type" value="Genomic_DNA"/>
</dbReference>
<dbReference type="PANTHER" id="PTHR24960:SF79">
    <property type="entry name" value="PHOTOSYSTEM I IRON-SULFUR CENTER"/>
    <property type="match status" value="1"/>
</dbReference>
<dbReference type="PROSITE" id="PS51379">
    <property type="entry name" value="4FE4S_FER_2"/>
    <property type="match status" value="2"/>
</dbReference>
<dbReference type="GO" id="GO:0046872">
    <property type="term" value="F:metal ion binding"/>
    <property type="evidence" value="ECO:0007669"/>
    <property type="project" value="UniProtKB-KW"/>
</dbReference>
<evidence type="ECO:0000256" key="2">
    <source>
        <dbReference type="ARBA" id="ARBA00022723"/>
    </source>
</evidence>
<reference evidence="6" key="2">
    <citation type="submission" date="2004-08" db="EMBL/GenBank/DDBJ databases">
        <authorList>
            <person name="Putnam N."/>
            <person name="Detter J.C."/>
            <person name="Richardson P.M."/>
            <person name="Rokhsar D."/>
        </authorList>
    </citation>
    <scope>NUCLEOTIDE SEQUENCE</scope>
</reference>
<keyword evidence="1" id="KW-0004">4Fe-4S</keyword>
<dbReference type="InterPro" id="IPR017900">
    <property type="entry name" value="4Fe4S_Fe_S_CS"/>
</dbReference>
<evidence type="ECO:0000256" key="1">
    <source>
        <dbReference type="ARBA" id="ARBA00022485"/>
    </source>
</evidence>
<evidence type="ECO:0000256" key="3">
    <source>
        <dbReference type="ARBA" id="ARBA00023004"/>
    </source>
</evidence>
<keyword evidence="2" id="KW-0479">Metal-binding</keyword>
<organism evidence="6">
    <name type="scientific">Uncultured archaeon GZfos26G2</name>
    <dbReference type="NCBI Taxonomy" id="3386331"/>
    <lineage>
        <taxon>Archaea</taxon>
        <taxon>Methanobacteriati</taxon>
        <taxon>Methanobacteriota</taxon>
        <taxon>Stenosarchaea group</taxon>
        <taxon>Methanomicrobia</taxon>
        <taxon>Candidatus Methanophagales</taxon>
        <taxon>Candidatus Methanophagaceae</taxon>
        <taxon>Candidatus Methanophaga</taxon>
    </lineage>
</organism>
<dbReference type="AlphaFoldDB" id="Q64A21"/>
<gene>
    <name evidence="6" type="ORF">GZ33H6_5</name>
</gene>
<keyword evidence="4" id="KW-0411">Iron-sulfur</keyword>
<dbReference type="InterPro" id="IPR017896">
    <property type="entry name" value="4Fe4S_Fe-S-bd"/>
</dbReference>
<dbReference type="SUPFAM" id="SSF54862">
    <property type="entry name" value="4Fe-4S ferredoxins"/>
    <property type="match status" value="1"/>
</dbReference>
<dbReference type="PANTHER" id="PTHR24960">
    <property type="entry name" value="PHOTOSYSTEM I IRON-SULFUR CENTER-RELATED"/>
    <property type="match status" value="1"/>
</dbReference>
<dbReference type="PROSITE" id="PS00198">
    <property type="entry name" value="4FE4S_FER_1"/>
    <property type="match status" value="1"/>
</dbReference>
<sequence>MMTIPVVEQKLCTGCGECVEVCEANAIRIVGEKARIDYNRCYNSNGSNCRACVDVCPRGAIRLVD</sequence>
<evidence type="ECO:0000313" key="6">
    <source>
        <dbReference type="EMBL" id="AAU83756.1"/>
    </source>
</evidence>
<dbReference type="GO" id="GO:0051539">
    <property type="term" value="F:4 iron, 4 sulfur cluster binding"/>
    <property type="evidence" value="ECO:0007669"/>
    <property type="project" value="UniProtKB-KW"/>
</dbReference>
<feature type="domain" description="4Fe-4S ferredoxin-type" evidence="5">
    <location>
        <begin position="33"/>
        <end position="65"/>
    </location>
</feature>
<proteinExistence type="predicted"/>
<protein>
    <recommendedName>
        <fullName evidence="5">4Fe-4S ferredoxin-type domain-containing protein</fullName>
    </recommendedName>
</protein>
<name>Q64A21_UNCAG</name>